<keyword evidence="2" id="KW-1185">Reference proteome</keyword>
<dbReference type="EMBL" id="CM056742">
    <property type="protein sequence ID" value="KAJ8681308.1"/>
    <property type="molecule type" value="Genomic_DNA"/>
</dbReference>
<reference evidence="1" key="1">
    <citation type="submission" date="2023-04" db="EMBL/GenBank/DDBJ databases">
        <title>A chromosome-level genome assembly of the parasitoid wasp Eretmocerus hayati.</title>
        <authorList>
            <person name="Zhong Y."/>
            <person name="Liu S."/>
            <person name="Liu Y."/>
        </authorList>
    </citation>
    <scope>NUCLEOTIDE SEQUENCE</scope>
    <source>
        <strain evidence="1">ZJU_SS_LIU_2023</strain>
    </source>
</reference>
<dbReference type="Proteomes" id="UP001239111">
    <property type="component" value="Chromosome 2"/>
</dbReference>
<comment type="caution">
    <text evidence="1">The sequence shown here is derived from an EMBL/GenBank/DDBJ whole genome shotgun (WGS) entry which is preliminary data.</text>
</comment>
<name>A0ACC2PCY3_9HYME</name>
<accession>A0ACC2PCY3</accession>
<gene>
    <name evidence="1" type="ORF">QAD02_017095</name>
</gene>
<evidence type="ECO:0000313" key="1">
    <source>
        <dbReference type="EMBL" id="KAJ8681308.1"/>
    </source>
</evidence>
<sequence>MLSNQIEFKESDGFNRNKILFQISSDQPSVTKFKPVRGTRFTDSLTHSFFKEVFLPQGFPGSVHKDYVSYQIWDTLQAFASTINGTLTTHSIMKGVGVGESTATPLAAAITWVLKDGTGMVGRIIFAWWQGNNLDSQCKKWRLFADILNDTAMTIEVVVPYMSSYSSYILCLTTGMKAIVGMAGGATRTAIMQHHAISDNMADVSAKEHSQGTLVNLAGSVVGILILLIIHERLFILICLLLVGAHIVSNYFAVTSLQINTLNEDRLSLIIRDYILYHTVSSVEDINKRESVFISIETPASKIFGFTIENGVSMEYVLEKKLVDSKDVRSLIALFQRRKYLPVMDLKQKKIHVILSKDAQDLDILKAYFHSCFYALIASRIIGISAEVLNAKKWSGPSYPIMRIFQFPEKFLMILSEYDEQVPIEFMSAVDGVVYEECYLFFKLLDDSEWVVKANMLPVKPWRGAWK</sequence>
<evidence type="ECO:0000313" key="2">
    <source>
        <dbReference type="Proteomes" id="UP001239111"/>
    </source>
</evidence>
<organism evidence="1 2">
    <name type="scientific">Eretmocerus hayati</name>
    <dbReference type="NCBI Taxonomy" id="131215"/>
    <lineage>
        <taxon>Eukaryota</taxon>
        <taxon>Metazoa</taxon>
        <taxon>Ecdysozoa</taxon>
        <taxon>Arthropoda</taxon>
        <taxon>Hexapoda</taxon>
        <taxon>Insecta</taxon>
        <taxon>Pterygota</taxon>
        <taxon>Neoptera</taxon>
        <taxon>Endopterygota</taxon>
        <taxon>Hymenoptera</taxon>
        <taxon>Apocrita</taxon>
        <taxon>Proctotrupomorpha</taxon>
        <taxon>Chalcidoidea</taxon>
        <taxon>Aphelinidae</taxon>
        <taxon>Aphelininae</taxon>
        <taxon>Eretmocerus</taxon>
    </lineage>
</organism>
<protein>
    <submittedName>
        <fullName evidence="1">Uncharacterized protein</fullName>
    </submittedName>
</protein>
<proteinExistence type="predicted"/>